<keyword evidence="2" id="KW-0812">Transmembrane</keyword>
<keyword evidence="2" id="KW-0472">Membrane</keyword>
<keyword evidence="4" id="KW-1185">Reference proteome</keyword>
<name>A0A2K4ZHP0_9FIRM</name>
<keyword evidence="2" id="KW-1133">Transmembrane helix</keyword>
<feature type="region of interest" description="Disordered" evidence="1">
    <location>
        <begin position="259"/>
        <end position="289"/>
    </location>
</feature>
<dbReference type="Proteomes" id="UP000236311">
    <property type="component" value="Unassembled WGS sequence"/>
</dbReference>
<gene>
    <name evidence="3" type="ORF">AMURIS_02718</name>
</gene>
<protein>
    <recommendedName>
        <fullName evidence="5">5-bromo-4-chloroindolyl phosphate hydrolysis protein</fullName>
    </recommendedName>
</protein>
<dbReference type="EMBL" id="OFSM01000013">
    <property type="protein sequence ID" value="SOY29997.1"/>
    <property type="molecule type" value="Genomic_DNA"/>
</dbReference>
<reference evidence="3 4" key="1">
    <citation type="submission" date="2018-01" db="EMBL/GenBank/DDBJ databases">
        <authorList>
            <person name="Gaut B.S."/>
            <person name="Morton B.R."/>
            <person name="Clegg M.T."/>
            <person name="Duvall M.R."/>
        </authorList>
    </citation>
    <scope>NUCLEOTIDE SEQUENCE [LARGE SCALE GENOMIC DNA]</scope>
    <source>
        <strain evidence="3">GP69</strain>
    </source>
</reference>
<proteinExistence type="predicted"/>
<sequence length="438" mass="49683">MSNNQNWNNTGEQLKGALADALQSGDFKHLNQLVSQTVTSAVNEVGKHVSINTDGIQWKSGAAAEHPSASQPPPPDNVPVWQQRAQERERRKQIKQQNMQQTQLRKFHAPLIKIKRVGSVSNVLYQVFGGIGLGITGLITLFRFVALLVGETTFGGWIVNLLFLLGFFGMVQFGIGQRRRLRRAERYLQLCDYRVYGEIENLAKGTGKSRDYVIKDLQKMLALGIFPEGHLDQQKTCFMLNDVVYRQYLEAENGRRLREEESRKALEMQNAAPKSPAQASPRVSGEQESELQTMISEGMGFIRKLRDLNDRIPGEVISAKLFCLENLLKDIFDSVREHPDQMHRMHKLMSYYLPTTLKLVEAYEEFDRISSPGEEILKAKSEIENTLDTINQAFRELLNTLFQDAVFDATTDAQVLKTMLAKEGLTREMEFAALGRES</sequence>
<feature type="transmembrane region" description="Helical" evidence="2">
    <location>
        <begin position="154"/>
        <end position="176"/>
    </location>
</feature>
<evidence type="ECO:0000313" key="3">
    <source>
        <dbReference type="EMBL" id="SOY29997.1"/>
    </source>
</evidence>
<organism evidence="3 4">
    <name type="scientific">Acetatifactor muris</name>
    <dbReference type="NCBI Taxonomy" id="879566"/>
    <lineage>
        <taxon>Bacteria</taxon>
        <taxon>Bacillati</taxon>
        <taxon>Bacillota</taxon>
        <taxon>Clostridia</taxon>
        <taxon>Lachnospirales</taxon>
        <taxon>Lachnospiraceae</taxon>
        <taxon>Acetatifactor</taxon>
    </lineage>
</organism>
<dbReference type="AlphaFoldDB" id="A0A2K4ZHP0"/>
<feature type="region of interest" description="Disordered" evidence="1">
    <location>
        <begin position="60"/>
        <end position="99"/>
    </location>
</feature>
<dbReference type="RefSeq" id="WP_103240078.1">
    <property type="nucleotide sequence ID" value="NZ_CANRXC010000017.1"/>
</dbReference>
<dbReference type="InterPro" id="IPR018770">
    <property type="entry name" value="ChloroindolylP_hydrolase"/>
</dbReference>
<evidence type="ECO:0000256" key="2">
    <source>
        <dbReference type="SAM" id="Phobius"/>
    </source>
</evidence>
<dbReference type="Pfam" id="PF10112">
    <property type="entry name" value="Halogen_Hydrol"/>
    <property type="match status" value="1"/>
</dbReference>
<feature type="transmembrane region" description="Helical" evidence="2">
    <location>
        <begin position="123"/>
        <end position="148"/>
    </location>
</feature>
<evidence type="ECO:0000313" key="4">
    <source>
        <dbReference type="Proteomes" id="UP000236311"/>
    </source>
</evidence>
<evidence type="ECO:0008006" key="5">
    <source>
        <dbReference type="Google" id="ProtNLM"/>
    </source>
</evidence>
<evidence type="ECO:0000256" key="1">
    <source>
        <dbReference type="SAM" id="MobiDB-lite"/>
    </source>
</evidence>
<dbReference type="OrthoDB" id="9782052at2"/>
<accession>A0A2K4ZHP0</accession>